<keyword evidence="5" id="KW-1185">Reference proteome</keyword>
<dbReference type="EMBL" id="SACN01000005">
    <property type="protein sequence ID" value="RVT89492.1"/>
    <property type="molecule type" value="Genomic_DNA"/>
</dbReference>
<accession>A0A437LVU1</accession>
<dbReference type="PANTHER" id="PTHR30329:SF21">
    <property type="entry name" value="LIPOPROTEIN YIAD-RELATED"/>
    <property type="match status" value="1"/>
</dbReference>
<dbReference type="InterPro" id="IPR050330">
    <property type="entry name" value="Bact_OuterMem_StrucFunc"/>
</dbReference>
<name>A0A437LVU1_9SPHN</name>
<dbReference type="Proteomes" id="UP000282971">
    <property type="component" value="Unassembled WGS sequence"/>
</dbReference>
<evidence type="ECO:0000259" key="3">
    <source>
        <dbReference type="PROSITE" id="PS51123"/>
    </source>
</evidence>
<evidence type="ECO:0000313" key="4">
    <source>
        <dbReference type="EMBL" id="RVT89492.1"/>
    </source>
</evidence>
<dbReference type="RefSeq" id="WP_127746619.1">
    <property type="nucleotide sequence ID" value="NZ_SACN01000005.1"/>
</dbReference>
<dbReference type="CDD" id="cd07185">
    <property type="entry name" value="OmpA_C-like"/>
    <property type="match status" value="1"/>
</dbReference>
<protein>
    <submittedName>
        <fullName evidence="4">OmpA family protein</fullName>
    </submittedName>
</protein>
<dbReference type="SUPFAM" id="SSF103088">
    <property type="entry name" value="OmpA-like"/>
    <property type="match status" value="1"/>
</dbReference>
<dbReference type="AlphaFoldDB" id="A0A437LVU1"/>
<dbReference type="PANTHER" id="PTHR30329">
    <property type="entry name" value="STATOR ELEMENT OF FLAGELLAR MOTOR COMPLEX"/>
    <property type="match status" value="1"/>
</dbReference>
<dbReference type="Gene3D" id="3.30.1330.60">
    <property type="entry name" value="OmpA-like domain"/>
    <property type="match status" value="1"/>
</dbReference>
<evidence type="ECO:0000256" key="1">
    <source>
        <dbReference type="PROSITE-ProRule" id="PRU00473"/>
    </source>
</evidence>
<feature type="signal peptide" evidence="2">
    <location>
        <begin position="1"/>
        <end position="22"/>
    </location>
</feature>
<evidence type="ECO:0000313" key="5">
    <source>
        <dbReference type="Proteomes" id="UP000282971"/>
    </source>
</evidence>
<keyword evidence="1" id="KW-0472">Membrane</keyword>
<dbReference type="OrthoDB" id="9814546at2"/>
<dbReference type="InterPro" id="IPR036737">
    <property type="entry name" value="OmpA-like_sf"/>
</dbReference>
<reference evidence="4 5" key="1">
    <citation type="submission" date="2019-01" db="EMBL/GenBank/DDBJ databases">
        <authorList>
            <person name="Chen W.-M."/>
        </authorList>
    </citation>
    <scope>NUCLEOTIDE SEQUENCE [LARGE SCALE GENOMIC DNA]</scope>
    <source>
        <strain evidence="4 5">CCP-7</strain>
    </source>
</reference>
<feature type="chain" id="PRO_5019545705" evidence="2">
    <location>
        <begin position="23"/>
        <end position="224"/>
    </location>
</feature>
<evidence type="ECO:0000256" key="2">
    <source>
        <dbReference type="SAM" id="SignalP"/>
    </source>
</evidence>
<comment type="caution">
    <text evidence="4">The sequence shown here is derived from an EMBL/GenBank/DDBJ whole genome shotgun (WGS) entry which is preliminary data.</text>
</comment>
<dbReference type="Pfam" id="PF00691">
    <property type="entry name" value="OmpA"/>
    <property type="match status" value="1"/>
</dbReference>
<keyword evidence="2" id="KW-0732">Signal</keyword>
<proteinExistence type="predicted"/>
<dbReference type="PROSITE" id="PS51123">
    <property type="entry name" value="OMPA_2"/>
    <property type="match status" value="1"/>
</dbReference>
<dbReference type="InterPro" id="IPR006665">
    <property type="entry name" value="OmpA-like"/>
</dbReference>
<gene>
    <name evidence="4" type="ORF">EOD43_22295</name>
</gene>
<organism evidence="4 5">
    <name type="scientific">Sphingomonas crocodyli</name>
    <dbReference type="NCBI Taxonomy" id="1979270"/>
    <lineage>
        <taxon>Bacteria</taxon>
        <taxon>Pseudomonadati</taxon>
        <taxon>Pseudomonadota</taxon>
        <taxon>Alphaproteobacteria</taxon>
        <taxon>Sphingomonadales</taxon>
        <taxon>Sphingomonadaceae</taxon>
        <taxon>Sphingomonas</taxon>
    </lineage>
</organism>
<dbReference type="GO" id="GO:0016020">
    <property type="term" value="C:membrane"/>
    <property type="evidence" value="ECO:0007669"/>
    <property type="project" value="UniProtKB-UniRule"/>
</dbReference>
<feature type="domain" description="OmpA-like" evidence="3">
    <location>
        <begin position="107"/>
        <end position="224"/>
    </location>
</feature>
<sequence length="224" mass="22880">MRSGVVAAASVLALAIAGVANAQSASKPTWTEDKVVCQLSGSCDEAASADLDSDVTPAGKEASFNIGRSKPTATPAAAAKAAPVRAASIKTVSRSAGAGSTPMVTRRADGSRALDMTITFDTGSATMTADGRRNAEAFALALAKHPELAGKGVMIEGHTDRVGDRGYNIELSQARAQAVADFLASKGVSASLLRTKGFGFDRPIDGLSPYAAQNRRVELVRSAG</sequence>